<evidence type="ECO:0000259" key="4">
    <source>
        <dbReference type="PROSITE" id="PS50001"/>
    </source>
</evidence>
<feature type="compositionally biased region" description="Polar residues" evidence="3">
    <location>
        <begin position="263"/>
        <end position="273"/>
    </location>
</feature>
<dbReference type="InterPro" id="IPR000980">
    <property type="entry name" value="SH2"/>
</dbReference>
<feature type="compositionally biased region" description="Low complexity" evidence="3">
    <location>
        <begin position="224"/>
        <end position="233"/>
    </location>
</feature>
<dbReference type="OrthoDB" id="10044490at2759"/>
<dbReference type="AlphaFoldDB" id="A0A8J2RUR0"/>
<dbReference type="GO" id="GO:0005737">
    <property type="term" value="C:cytoplasm"/>
    <property type="evidence" value="ECO:0007669"/>
    <property type="project" value="UniProtKB-ARBA"/>
</dbReference>
<evidence type="ECO:0000313" key="6">
    <source>
        <dbReference type="Proteomes" id="UP000789390"/>
    </source>
</evidence>
<feature type="domain" description="SH2" evidence="4">
    <location>
        <begin position="296"/>
        <end position="370"/>
    </location>
</feature>
<dbReference type="PANTHER" id="PTHR14098">
    <property type="entry name" value="SH2 DOMAIN CONTAINING PROTEIN"/>
    <property type="match status" value="1"/>
</dbReference>
<feature type="compositionally biased region" description="Low complexity" evidence="3">
    <location>
        <begin position="251"/>
        <end position="262"/>
    </location>
</feature>
<dbReference type="PANTHER" id="PTHR14098:SF14">
    <property type="entry name" value="SH2 DOMAIN-CONTAINING PROTEIN"/>
    <property type="match status" value="1"/>
</dbReference>
<reference evidence="5" key="1">
    <citation type="submission" date="2021-11" db="EMBL/GenBank/DDBJ databases">
        <authorList>
            <person name="Schell T."/>
        </authorList>
    </citation>
    <scope>NUCLEOTIDE SEQUENCE</scope>
    <source>
        <strain evidence="5">M5</strain>
    </source>
</reference>
<keyword evidence="6" id="KW-1185">Reference proteome</keyword>
<evidence type="ECO:0000256" key="1">
    <source>
        <dbReference type="ARBA" id="ARBA00022999"/>
    </source>
</evidence>
<accession>A0A8J2RUR0</accession>
<name>A0A8J2RUR0_9CRUS</name>
<evidence type="ECO:0000256" key="3">
    <source>
        <dbReference type="SAM" id="MobiDB-lite"/>
    </source>
</evidence>
<sequence length="370" mass="40639">MACCGYLRFAGPAARNLLKRLGCAAVECCVRGSQRIRRKLVPKYACPCDLLAMMTIHGSRIVDSSCQTCLAAFLLDIPWSKCDHFVVSGGPILKAKQLSTRRWSTCVIRTRSSDDREAAFTLALEMGGISSFVLLDFSNEFHIVFQQESSAFIPTGKITNPFGTPPLPPARNQNSSRCSSESNISICLMTSYILSYSVILTNRVIGSESQQTPPPQSLTHRKISSQSATSMSSLAETLPPPSYPPPPVPTTPRRMTPRESSPFFGSQTLPSPRSQGSSPVHSPRSSNSSSHAETSGYPWFFNADRKRAESLLKNAKDGTFLVRPSKHGGESASFTLSLQYNRRVFHVLIRQRPDGKLALGSEKNDENVLY</sequence>
<protein>
    <recommendedName>
        <fullName evidence="4">SH2 domain-containing protein</fullName>
    </recommendedName>
</protein>
<feature type="compositionally biased region" description="Low complexity" evidence="3">
    <location>
        <begin position="274"/>
        <end position="290"/>
    </location>
</feature>
<dbReference type="CDD" id="cd00173">
    <property type="entry name" value="SH2"/>
    <property type="match status" value="1"/>
</dbReference>
<dbReference type="GO" id="GO:0035556">
    <property type="term" value="P:intracellular signal transduction"/>
    <property type="evidence" value="ECO:0007669"/>
    <property type="project" value="TreeGrafter"/>
</dbReference>
<dbReference type="InterPro" id="IPR036860">
    <property type="entry name" value="SH2_dom_sf"/>
</dbReference>
<keyword evidence="1 2" id="KW-0727">SH2 domain</keyword>
<dbReference type="Gene3D" id="3.30.505.10">
    <property type="entry name" value="SH2 domain"/>
    <property type="match status" value="1"/>
</dbReference>
<dbReference type="InterPro" id="IPR051751">
    <property type="entry name" value="Immunoreceptor_sig_adapters"/>
</dbReference>
<dbReference type="Pfam" id="PF00017">
    <property type="entry name" value="SH2"/>
    <property type="match status" value="1"/>
</dbReference>
<evidence type="ECO:0000313" key="5">
    <source>
        <dbReference type="EMBL" id="CAH0106293.1"/>
    </source>
</evidence>
<dbReference type="GO" id="GO:0007169">
    <property type="term" value="P:cell surface receptor protein tyrosine kinase signaling pathway"/>
    <property type="evidence" value="ECO:0007669"/>
    <property type="project" value="TreeGrafter"/>
</dbReference>
<evidence type="ECO:0000256" key="2">
    <source>
        <dbReference type="PROSITE-ProRule" id="PRU00191"/>
    </source>
</evidence>
<feature type="region of interest" description="Disordered" evidence="3">
    <location>
        <begin position="207"/>
        <end position="296"/>
    </location>
</feature>
<organism evidence="5 6">
    <name type="scientific">Daphnia galeata</name>
    <dbReference type="NCBI Taxonomy" id="27404"/>
    <lineage>
        <taxon>Eukaryota</taxon>
        <taxon>Metazoa</taxon>
        <taxon>Ecdysozoa</taxon>
        <taxon>Arthropoda</taxon>
        <taxon>Crustacea</taxon>
        <taxon>Branchiopoda</taxon>
        <taxon>Diplostraca</taxon>
        <taxon>Cladocera</taxon>
        <taxon>Anomopoda</taxon>
        <taxon>Daphniidae</taxon>
        <taxon>Daphnia</taxon>
    </lineage>
</organism>
<gene>
    <name evidence="5" type="ORF">DGAL_LOCUS9447</name>
</gene>
<dbReference type="EMBL" id="CAKKLH010000223">
    <property type="protein sequence ID" value="CAH0106293.1"/>
    <property type="molecule type" value="Genomic_DNA"/>
</dbReference>
<comment type="caution">
    <text evidence="5">The sequence shown here is derived from an EMBL/GenBank/DDBJ whole genome shotgun (WGS) entry which is preliminary data.</text>
</comment>
<dbReference type="PROSITE" id="PS50001">
    <property type="entry name" value="SH2"/>
    <property type="match status" value="1"/>
</dbReference>
<feature type="compositionally biased region" description="Pro residues" evidence="3">
    <location>
        <begin position="238"/>
        <end position="250"/>
    </location>
</feature>
<proteinExistence type="predicted"/>
<dbReference type="SUPFAM" id="SSF55550">
    <property type="entry name" value="SH2 domain"/>
    <property type="match status" value="1"/>
</dbReference>
<dbReference type="SMART" id="SM00252">
    <property type="entry name" value="SH2"/>
    <property type="match status" value="1"/>
</dbReference>
<dbReference type="Proteomes" id="UP000789390">
    <property type="component" value="Unassembled WGS sequence"/>
</dbReference>